<organism evidence="2 3">
    <name type="scientific">Fusarium beomiforme</name>
    <dbReference type="NCBI Taxonomy" id="44412"/>
    <lineage>
        <taxon>Eukaryota</taxon>
        <taxon>Fungi</taxon>
        <taxon>Dikarya</taxon>
        <taxon>Ascomycota</taxon>
        <taxon>Pezizomycotina</taxon>
        <taxon>Sordariomycetes</taxon>
        <taxon>Hypocreomycetidae</taxon>
        <taxon>Hypocreales</taxon>
        <taxon>Nectriaceae</taxon>
        <taxon>Fusarium</taxon>
        <taxon>Fusarium burgessii species complex</taxon>
    </lineage>
</organism>
<dbReference type="AlphaFoldDB" id="A0A9P5DZ26"/>
<evidence type="ECO:0000313" key="2">
    <source>
        <dbReference type="EMBL" id="KAF4342642.1"/>
    </source>
</evidence>
<evidence type="ECO:0000313" key="3">
    <source>
        <dbReference type="Proteomes" id="UP000730481"/>
    </source>
</evidence>
<comment type="caution">
    <text evidence="2">The sequence shown here is derived from an EMBL/GenBank/DDBJ whole genome shotgun (WGS) entry which is preliminary data.</text>
</comment>
<dbReference type="EMBL" id="PVQB02000126">
    <property type="protein sequence ID" value="KAF4342642.1"/>
    <property type="molecule type" value="Genomic_DNA"/>
</dbReference>
<protein>
    <submittedName>
        <fullName evidence="2">Uncharacterized protein</fullName>
    </submittedName>
</protein>
<dbReference type="OrthoDB" id="5028123at2759"/>
<evidence type="ECO:0000256" key="1">
    <source>
        <dbReference type="SAM" id="MobiDB-lite"/>
    </source>
</evidence>
<sequence>MDEDEDLFPMTGPLMIQYQSPPRNSPDHSAAAGPSNAVSNPFSYFTTSNNYVTTNDGHLVVKGPAKEKIKARARRTYPAVLPDPDEAMLICYFYTCGAYAKSRDQGVHIKSPTELGPSEIDCLSQHLRSFESSHPKSHQTLQLIKFGDLHCFLTAVFYHWNTSKPIGAKPVLPEETLDDHGFKLGTLRRNIGPIIDENGLTHEDGRRKSDFVYIALEINKGGDHRLLTDGGPIWKDKHGNRVNQEDVEIFSFMQHDPRACRRVCFHHFDTEQTKRIMGYN</sequence>
<accession>A0A9P5DZ26</accession>
<reference evidence="2" key="1">
    <citation type="journal article" date="2017" name="Mycologia">
        <title>Fusarium algeriense, sp. nov., a novel toxigenic crown rot pathogen of durum wheat from Algeria is nested in the Fusarium burgessii species complex.</title>
        <authorList>
            <person name="Laraba I."/>
            <person name="Keddad A."/>
            <person name="Boureghda H."/>
            <person name="Abdallah N."/>
            <person name="Vaughan M.M."/>
            <person name="Proctor R.H."/>
            <person name="Busman M."/>
            <person name="O'Donnell K."/>
        </authorList>
    </citation>
    <scope>NUCLEOTIDE SEQUENCE</scope>
    <source>
        <strain evidence="2">NRRL 25174</strain>
    </source>
</reference>
<proteinExistence type="predicted"/>
<keyword evidence="3" id="KW-1185">Reference proteome</keyword>
<gene>
    <name evidence="2" type="ORF">FBEOM_3415</name>
</gene>
<reference evidence="2" key="2">
    <citation type="submission" date="2020-02" db="EMBL/GenBank/DDBJ databases">
        <title>Identification and distribution of gene clusters putatively required for synthesis of sphingolipid metabolism inhibitors in phylogenetically diverse species of the filamentous fungus Fusarium.</title>
        <authorList>
            <person name="Kim H.-S."/>
            <person name="Busman M."/>
            <person name="Brown D.W."/>
            <person name="Divon H."/>
            <person name="Uhlig S."/>
            <person name="Proctor R.H."/>
        </authorList>
    </citation>
    <scope>NUCLEOTIDE SEQUENCE</scope>
    <source>
        <strain evidence="2">NRRL 25174</strain>
    </source>
</reference>
<dbReference type="Proteomes" id="UP000730481">
    <property type="component" value="Unassembled WGS sequence"/>
</dbReference>
<feature type="region of interest" description="Disordered" evidence="1">
    <location>
        <begin position="13"/>
        <end position="34"/>
    </location>
</feature>
<name>A0A9P5DZ26_9HYPO</name>